<name>A0A1G8FW66_9RHOO</name>
<proteinExistence type="predicted"/>
<sequence>MRRVLATDFGIWPMLQNLGRASDHMLVSSDYWSRLANYLLLYDQLVIPTGNLQILPVLRLMLGELVFDDLIRTKGIVLARFDQWFGYAGNGGGLVFFQIMDGPDRPKDYPNLGTAFFKPIDQAIADTLSVTNPPSTVERRSAITNLLLDNIVQLPSQSIADGLKEEAYKDVLGSPYLRDFLALRNAGRSLDELRGINPNQVTIFSPHVPPEANDSLEIRAVLRVAFENFLLSVGGHAEANEITGDDATLNVLRAKGQRLGYSPEGAQAFAQIQKISGVPDLGAAFATKRLSPEQLLDLRHSKHAQALRDWFADGAPSSTEEETVSRYVETIGQPSLVDSLPAKLLRFATTTGIGSIEPISGGVASAIDSFMLSKWFPGRSPRLFMKQAKVMLANTPVIHAPLMRGRDRNAPCSCGSGKKFKKCCGR</sequence>
<dbReference type="Proteomes" id="UP000198607">
    <property type="component" value="Unassembled WGS sequence"/>
</dbReference>
<dbReference type="SUPFAM" id="SSF103642">
    <property type="entry name" value="Sec-C motif"/>
    <property type="match status" value="1"/>
</dbReference>
<keyword evidence="2" id="KW-1185">Reference proteome</keyword>
<dbReference type="OrthoDB" id="570299at2"/>
<organism evidence="1 2">
    <name type="scientific">Propionivibrio dicarboxylicus</name>
    <dbReference type="NCBI Taxonomy" id="83767"/>
    <lineage>
        <taxon>Bacteria</taxon>
        <taxon>Pseudomonadati</taxon>
        <taxon>Pseudomonadota</taxon>
        <taxon>Betaproteobacteria</taxon>
        <taxon>Rhodocyclales</taxon>
        <taxon>Rhodocyclaceae</taxon>
        <taxon>Propionivibrio</taxon>
    </lineage>
</organism>
<dbReference type="EMBL" id="FNCY01000009">
    <property type="protein sequence ID" value="SDH86398.1"/>
    <property type="molecule type" value="Genomic_DNA"/>
</dbReference>
<accession>A0A1G8FW66</accession>
<reference evidence="1 2" key="1">
    <citation type="submission" date="2016-10" db="EMBL/GenBank/DDBJ databases">
        <authorList>
            <person name="de Groot N.N."/>
        </authorList>
    </citation>
    <scope>NUCLEOTIDE SEQUENCE [LARGE SCALE GENOMIC DNA]</scope>
    <source>
        <strain evidence="1 2">DSM 5885</strain>
    </source>
</reference>
<dbReference type="InterPro" id="IPR004027">
    <property type="entry name" value="SEC_C_motif"/>
</dbReference>
<dbReference type="Gene3D" id="3.10.450.50">
    <property type="match status" value="1"/>
</dbReference>
<dbReference type="AlphaFoldDB" id="A0A1G8FW66"/>
<evidence type="ECO:0000313" key="2">
    <source>
        <dbReference type="Proteomes" id="UP000198607"/>
    </source>
</evidence>
<dbReference type="Pfam" id="PF02810">
    <property type="entry name" value="SEC-C"/>
    <property type="match status" value="1"/>
</dbReference>
<evidence type="ECO:0000313" key="1">
    <source>
        <dbReference type="EMBL" id="SDH86398.1"/>
    </source>
</evidence>
<protein>
    <submittedName>
        <fullName evidence="1">SEC-C motif-containing protein</fullName>
    </submittedName>
</protein>
<gene>
    <name evidence="1" type="ORF">SAMN05660652_02450</name>
</gene>